<accession>A0A328VBC8</accession>
<evidence type="ECO:0000313" key="3">
    <source>
        <dbReference type="Proteomes" id="UP000248706"/>
    </source>
</evidence>
<dbReference type="Proteomes" id="UP000248706">
    <property type="component" value="Unassembled WGS sequence"/>
</dbReference>
<evidence type="ECO:0000313" key="2">
    <source>
        <dbReference type="EMBL" id="RAQ94089.1"/>
    </source>
</evidence>
<protein>
    <submittedName>
        <fullName evidence="2">Uncharacterized protein</fullName>
    </submittedName>
</protein>
<feature type="region of interest" description="Disordered" evidence="1">
    <location>
        <begin position="84"/>
        <end position="108"/>
    </location>
</feature>
<sequence>MLWTVAGRKCLPYRVPQAFQPRLAQVKTMDSLRAVERDERLLERLTLTLEAPDSQPLPTPKQATGASRVVGIDLKETNALGAVGSCRSGSEARADEAAGKPLAQARGR</sequence>
<name>A0A328VBC8_9CHLR</name>
<dbReference type="AlphaFoldDB" id="A0A328VBC8"/>
<proteinExistence type="predicted"/>
<gene>
    <name evidence="2" type="ORF">A4R35_01000</name>
</gene>
<reference evidence="2 3" key="1">
    <citation type="submission" date="2016-08" db="EMBL/GenBank/DDBJ databases">
        <title>Analysis of Carbohydrate Active Enzymes in Thermogemmatispora T81 Reveals Carbohydrate Degradation Ability.</title>
        <authorList>
            <person name="Tomazini A."/>
            <person name="Lal S."/>
            <person name="Stott M."/>
            <person name="Henrissat B."/>
            <person name="Polikarpov I."/>
            <person name="Sparling R."/>
            <person name="Levin D.B."/>
        </authorList>
    </citation>
    <scope>NUCLEOTIDE SEQUENCE [LARGE SCALE GENOMIC DNA]</scope>
    <source>
        <strain evidence="2 3">T81</strain>
    </source>
</reference>
<keyword evidence="3" id="KW-1185">Reference proteome</keyword>
<organism evidence="2 3">
    <name type="scientific">Thermogemmatispora tikiterensis</name>
    <dbReference type="NCBI Taxonomy" id="1825093"/>
    <lineage>
        <taxon>Bacteria</taxon>
        <taxon>Bacillati</taxon>
        <taxon>Chloroflexota</taxon>
        <taxon>Ktedonobacteria</taxon>
        <taxon>Thermogemmatisporales</taxon>
        <taxon>Thermogemmatisporaceae</taxon>
        <taxon>Thermogemmatispora</taxon>
    </lineage>
</organism>
<dbReference type="EMBL" id="MCIF01000002">
    <property type="protein sequence ID" value="RAQ94089.1"/>
    <property type="molecule type" value="Genomic_DNA"/>
</dbReference>
<evidence type="ECO:0000256" key="1">
    <source>
        <dbReference type="SAM" id="MobiDB-lite"/>
    </source>
</evidence>
<comment type="caution">
    <text evidence="2">The sequence shown here is derived from an EMBL/GenBank/DDBJ whole genome shotgun (WGS) entry which is preliminary data.</text>
</comment>